<organism evidence="6 7">
    <name type="scientific">Vibrio ulleungensis</name>
    <dbReference type="NCBI Taxonomy" id="2807619"/>
    <lineage>
        <taxon>Bacteria</taxon>
        <taxon>Pseudomonadati</taxon>
        <taxon>Pseudomonadota</taxon>
        <taxon>Gammaproteobacteria</taxon>
        <taxon>Vibrionales</taxon>
        <taxon>Vibrionaceae</taxon>
        <taxon>Vibrio</taxon>
    </lineage>
</organism>
<evidence type="ECO:0000256" key="3">
    <source>
        <dbReference type="ARBA" id="ARBA00022989"/>
    </source>
</evidence>
<dbReference type="InterPro" id="IPR007318">
    <property type="entry name" value="Phopholipid_MeTrfase"/>
</dbReference>
<feature type="transmembrane region" description="Helical" evidence="5">
    <location>
        <begin position="40"/>
        <end position="59"/>
    </location>
</feature>
<comment type="caution">
    <text evidence="6">The sequence shown here is derived from an EMBL/GenBank/DDBJ whole genome shotgun (WGS) entry which is preliminary data.</text>
</comment>
<keyword evidence="4 5" id="KW-0472">Membrane</keyword>
<evidence type="ECO:0000313" key="6">
    <source>
        <dbReference type="EMBL" id="MBM7035317.1"/>
    </source>
</evidence>
<evidence type="ECO:0000256" key="5">
    <source>
        <dbReference type="SAM" id="Phobius"/>
    </source>
</evidence>
<reference evidence="6 7" key="1">
    <citation type="submission" date="2021-02" db="EMBL/GenBank/DDBJ databases">
        <authorList>
            <person name="Park J.-S."/>
        </authorList>
    </citation>
    <scope>NUCLEOTIDE SEQUENCE [LARGE SCALE GENOMIC DNA]</scope>
    <source>
        <strain evidence="6 7">188UL20-2</strain>
    </source>
</reference>
<keyword evidence="2 5" id="KW-0812">Transmembrane</keyword>
<evidence type="ECO:0000256" key="4">
    <source>
        <dbReference type="ARBA" id="ARBA00023136"/>
    </source>
</evidence>
<keyword evidence="3 5" id="KW-1133">Transmembrane helix</keyword>
<name>A0ABS2HFW9_9VIBR</name>
<evidence type="ECO:0000256" key="2">
    <source>
        <dbReference type="ARBA" id="ARBA00022692"/>
    </source>
</evidence>
<dbReference type="Proteomes" id="UP000809621">
    <property type="component" value="Unassembled WGS sequence"/>
</dbReference>
<gene>
    <name evidence="6" type="ORF">JQC93_02765</name>
</gene>
<evidence type="ECO:0000256" key="1">
    <source>
        <dbReference type="ARBA" id="ARBA00004127"/>
    </source>
</evidence>
<sequence>MNFLELKVPPLIQVFVCFLFMLMTSSGTLTEGAFTIRFALWGAISLTAAVVSLLGVWEFKRHQTTVNPMFPKSSAILVRSGVFQYSRNPMYLGFLLFLLAFGILLGDIQSLLVVPIFFCYMTVFQIIPEERALQDIFGNEYKKYQREVRRWL</sequence>
<dbReference type="Gene3D" id="1.20.120.1630">
    <property type="match status" value="1"/>
</dbReference>
<dbReference type="Pfam" id="PF04191">
    <property type="entry name" value="PEMT"/>
    <property type="match status" value="1"/>
</dbReference>
<dbReference type="PANTHER" id="PTHR12714">
    <property type="entry name" value="PROTEIN-S ISOPRENYLCYSTEINE O-METHYLTRANSFERASE"/>
    <property type="match status" value="1"/>
</dbReference>
<protein>
    <submittedName>
        <fullName evidence="6">Isoprenylcysteine carboxylmethyltransferase family protein</fullName>
    </submittedName>
</protein>
<feature type="transmembrane region" description="Helical" evidence="5">
    <location>
        <begin position="89"/>
        <end position="105"/>
    </location>
</feature>
<comment type="subcellular location">
    <subcellularLocation>
        <location evidence="1">Endomembrane system</location>
        <topology evidence="1">Multi-pass membrane protein</topology>
    </subcellularLocation>
</comment>
<accession>A0ABS2HFW9</accession>
<dbReference type="PANTHER" id="PTHR12714:SF24">
    <property type="entry name" value="SLR1182 PROTEIN"/>
    <property type="match status" value="1"/>
</dbReference>
<proteinExistence type="predicted"/>
<keyword evidence="7" id="KW-1185">Reference proteome</keyword>
<dbReference type="RefSeq" id="WP_205156927.1">
    <property type="nucleotide sequence ID" value="NZ_JAFEUM010000001.1"/>
</dbReference>
<evidence type="ECO:0000313" key="7">
    <source>
        <dbReference type="Proteomes" id="UP000809621"/>
    </source>
</evidence>
<dbReference type="EMBL" id="JAFEUM010000001">
    <property type="protein sequence ID" value="MBM7035317.1"/>
    <property type="molecule type" value="Genomic_DNA"/>
</dbReference>